<dbReference type="Proteomes" id="UP001141434">
    <property type="component" value="Unassembled WGS sequence"/>
</dbReference>
<reference evidence="3" key="1">
    <citation type="submission" date="2022-11" db="EMBL/GenBank/DDBJ databases">
        <authorList>
            <person name="Petersen C."/>
        </authorList>
    </citation>
    <scope>NUCLEOTIDE SEQUENCE</scope>
    <source>
        <strain evidence="3">IBT 34128</strain>
    </source>
</reference>
<dbReference type="AlphaFoldDB" id="A0A9W9ER69"/>
<name>A0A9W9ER69_9EURO</name>
<dbReference type="GeneID" id="81397376"/>
<dbReference type="OrthoDB" id="3497702at2759"/>
<keyword evidence="4" id="KW-1185">Reference proteome</keyword>
<dbReference type="EMBL" id="JAPMSZ010000010">
    <property type="protein sequence ID" value="KAJ5086375.1"/>
    <property type="molecule type" value="Genomic_DNA"/>
</dbReference>
<feature type="signal peptide" evidence="2">
    <location>
        <begin position="1"/>
        <end position="19"/>
    </location>
</feature>
<dbReference type="RefSeq" id="XP_056508500.1">
    <property type="nucleotide sequence ID" value="XM_056658207.1"/>
</dbReference>
<comment type="caution">
    <text evidence="3">The sequence shown here is derived from an EMBL/GenBank/DDBJ whole genome shotgun (WGS) entry which is preliminary data.</text>
</comment>
<feature type="region of interest" description="Disordered" evidence="1">
    <location>
        <begin position="21"/>
        <end position="47"/>
    </location>
</feature>
<feature type="chain" id="PRO_5040883080" evidence="2">
    <location>
        <begin position="20"/>
        <end position="147"/>
    </location>
</feature>
<evidence type="ECO:0000256" key="2">
    <source>
        <dbReference type="SAM" id="SignalP"/>
    </source>
</evidence>
<reference evidence="3" key="2">
    <citation type="journal article" date="2023" name="IMA Fungus">
        <title>Comparative genomic study of the Penicillium genus elucidates a diverse pangenome and 15 lateral gene transfer events.</title>
        <authorList>
            <person name="Petersen C."/>
            <person name="Sorensen T."/>
            <person name="Nielsen M.R."/>
            <person name="Sondergaard T.E."/>
            <person name="Sorensen J.L."/>
            <person name="Fitzpatrick D.A."/>
            <person name="Frisvad J.C."/>
            <person name="Nielsen K.L."/>
        </authorList>
    </citation>
    <scope>NUCLEOTIDE SEQUENCE</scope>
    <source>
        <strain evidence="3">IBT 34128</strain>
    </source>
</reference>
<gene>
    <name evidence="3" type="ORF">NUU61_007682</name>
</gene>
<proteinExistence type="predicted"/>
<organism evidence="3 4">
    <name type="scientific">Penicillium alfredii</name>
    <dbReference type="NCBI Taxonomy" id="1506179"/>
    <lineage>
        <taxon>Eukaryota</taxon>
        <taxon>Fungi</taxon>
        <taxon>Dikarya</taxon>
        <taxon>Ascomycota</taxon>
        <taxon>Pezizomycotina</taxon>
        <taxon>Eurotiomycetes</taxon>
        <taxon>Eurotiomycetidae</taxon>
        <taxon>Eurotiales</taxon>
        <taxon>Aspergillaceae</taxon>
        <taxon>Penicillium</taxon>
    </lineage>
</organism>
<evidence type="ECO:0000313" key="3">
    <source>
        <dbReference type="EMBL" id="KAJ5086375.1"/>
    </source>
</evidence>
<protein>
    <submittedName>
        <fullName evidence="3">Uncharacterized protein</fullName>
    </submittedName>
</protein>
<keyword evidence="2" id="KW-0732">Signal</keyword>
<feature type="compositionally biased region" description="Pro residues" evidence="1">
    <location>
        <begin position="24"/>
        <end position="34"/>
    </location>
</feature>
<evidence type="ECO:0000313" key="4">
    <source>
        <dbReference type="Proteomes" id="UP001141434"/>
    </source>
</evidence>
<accession>A0A9W9ER69</accession>
<evidence type="ECO:0000256" key="1">
    <source>
        <dbReference type="SAM" id="MobiDB-lite"/>
    </source>
</evidence>
<sequence length="147" mass="14979">MQFTNIAALAFTLFSSGLATPAGPLSPPGPPGPPGGSSGPPGSPTWATTATIQLVNDESGANANVAVPLDGQKHAVQKLWGETSIAQNGLVFASNAMLTAFQQTTVCTITEGPHPDAILDAEHTWASLGEGVVDLCSAYVECRCEGM</sequence>